<feature type="non-terminal residue" evidence="1">
    <location>
        <position position="1"/>
    </location>
</feature>
<reference evidence="1" key="1">
    <citation type="submission" date="2018-05" db="EMBL/GenBank/DDBJ databases">
        <title>Draft genome of Mucuna pruriens seed.</title>
        <authorList>
            <person name="Nnadi N.E."/>
            <person name="Vos R."/>
            <person name="Hasami M.H."/>
            <person name="Devisetty U.K."/>
            <person name="Aguiy J.C."/>
        </authorList>
    </citation>
    <scope>NUCLEOTIDE SEQUENCE [LARGE SCALE GENOMIC DNA]</scope>
    <source>
        <strain evidence="1">JCA_2017</strain>
    </source>
</reference>
<name>A0A371FX42_MUCPR</name>
<evidence type="ECO:0000313" key="2">
    <source>
        <dbReference type="Proteomes" id="UP000257109"/>
    </source>
</evidence>
<proteinExistence type="predicted"/>
<gene>
    <name evidence="1" type="ORF">CR513_36264</name>
</gene>
<dbReference type="Proteomes" id="UP000257109">
    <property type="component" value="Unassembled WGS sequence"/>
</dbReference>
<keyword evidence="2" id="KW-1185">Reference proteome</keyword>
<sequence length="108" mass="12113">MGGSLIRIDRMIINNSRGSHTNRIQIKGSTTIPLTIATTSPRDNSSTMEDWVQQMSKCNIQFQQYLTSRIHDLKMQVGQLADLLVSSRNIPSQTIPNPKREGIGVMML</sequence>
<dbReference type="AlphaFoldDB" id="A0A371FX42"/>
<evidence type="ECO:0000313" key="1">
    <source>
        <dbReference type="EMBL" id="RDX82899.1"/>
    </source>
</evidence>
<comment type="caution">
    <text evidence="1">The sequence shown here is derived from an EMBL/GenBank/DDBJ whole genome shotgun (WGS) entry which is preliminary data.</text>
</comment>
<dbReference type="EMBL" id="QJKJ01007516">
    <property type="protein sequence ID" value="RDX82899.1"/>
    <property type="molecule type" value="Genomic_DNA"/>
</dbReference>
<organism evidence="1 2">
    <name type="scientific">Mucuna pruriens</name>
    <name type="common">Velvet bean</name>
    <name type="synonym">Dolichos pruriens</name>
    <dbReference type="NCBI Taxonomy" id="157652"/>
    <lineage>
        <taxon>Eukaryota</taxon>
        <taxon>Viridiplantae</taxon>
        <taxon>Streptophyta</taxon>
        <taxon>Embryophyta</taxon>
        <taxon>Tracheophyta</taxon>
        <taxon>Spermatophyta</taxon>
        <taxon>Magnoliopsida</taxon>
        <taxon>eudicotyledons</taxon>
        <taxon>Gunneridae</taxon>
        <taxon>Pentapetalae</taxon>
        <taxon>rosids</taxon>
        <taxon>fabids</taxon>
        <taxon>Fabales</taxon>
        <taxon>Fabaceae</taxon>
        <taxon>Papilionoideae</taxon>
        <taxon>50 kb inversion clade</taxon>
        <taxon>NPAAA clade</taxon>
        <taxon>indigoferoid/millettioid clade</taxon>
        <taxon>Phaseoleae</taxon>
        <taxon>Mucuna</taxon>
    </lineage>
</organism>
<protein>
    <submittedName>
        <fullName evidence="1">Uncharacterized protein</fullName>
    </submittedName>
</protein>
<accession>A0A371FX42</accession>